<protein>
    <submittedName>
        <fullName evidence="2">Uncharacterized protein</fullName>
    </submittedName>
</protein>
<accession>A0A9P1C7Z0</accession>
<feature type="region of interest" description="Disordered" evidence="1">
    <location>
        <begin position="451"/>
        <end position="486"/>
    </location>
</feature>
<dbReference type="Proteomes" id="UP001152797">
    <property type="component" value="Unassembled WGS sequence"/>
</dbReference>
<evidence type="ECO:0000313" key="3">
    <source>
        <dbReference type="EMBL" id="CAL1139785.1"/>
    </source>
</evidence>
<evidence type="ECO:0000313" key="4">
    <source>
        <dbReference type="Proteomes" id="UP001152797"/>
    </source>
</evidence>
<dbReference type="EMBL" id="CAMXCT020001080">
    <property type="protein sequence ID" value="CAL1139785.1"/>
    <property type="molecule type" value="Genomic_DNA"/>
</dbReference>
<proteinExistence type="predicted"/>
<name>A0A9P1C7Z0_9DINO</name>
<dbReference type="EMBL" id="CAMXCT030001080">
    <property type="protein sequence ID" value="CAL4773722.1"/>
    <property type="molecule type" value="Genomic_DNA"/>
</dbReference>
<evidence type="ECO:0000313" key="2">
    <source>
        <dbReference type="EMBL" id="CAI3986410.1"/>
    </source>
</evidence>
<organism evidence="2">
    <name type="scientific">Cladocopium goreaui</name>
    <dbReference type="NCBI Taxonomy" id="2562237"/>
    <lineage>
        <taxon>Eukaryota</taxon>
        <taxon>Sar</taxon>
        <taxon>Alveolata</taxon>
        <taxon>Dinophyceae</taxon>
        <taxon>Suessiales</taxon>
        <taxon>Symbiodiniaceae</taxon>
        <taxon>Cladocopium</taxon>
    </lineage>
</organism>
<evidence type="ECO:0000256" key="1">
    <source>
        <dbReference type="SAM" id="MobiDB-lite"/>
    </source>
</evidence>
<gene>
    <name evidence="2" type="ORF">C1SCF055_LOCUS13766</name>
</gene>
<dbReference type="EMBL" id="CAMXCT010001080">
    <property type="protein sequence ID" value="CAI3986410.1"/>
    <property type="molecule type" value="Genomic_DNA"/>
</dbReference>
<dbReference type="AlphaFoldDB" id="A0A9P1C7Z0"/>
<reference evidence="2" key="1">
    <citation type="submission" date="2022-10" db="EMBL/GenBank/DDBJ databases">
        <authorList>
            <person name="Chen Y."/>
            <person name="Dougan E. K."/>
            <person name="Chan C."/>
            <person name="Rhodes N."/>
            <person name="Thang M."/>
        </authorList>
    </citation>
    <scope>NUCLEOTIDE SEQUENCE</scope>
</reference>
<sequence>MALCLPDHQKHSCTVPPMTSKMMKVLNDFLKKMKRPLMKELVEKRSSSIESVLGQEYGISFSNDDRFLRSTEFRRRPPEVLFNAVQELKSGHQNPQFMSDAFSVAHGLMDTTNEINSLQRGGDAEFRVAQAILLQLVANFLGANAVTPGRYHLDEHRFIFVVSCGLHFLAIPIYLGETIEVSEPREYLIFPKPNTDRYRSTITVTSVNSGAAGSEFLCEGAHIIISCVHPHIDMAAGSASPAFAAQLLQWFIAAPSAEDVQRYLAAAQQKRPVIFLRRNLGLTHPELPFHESSNVVFLSSPDDVHQVLELADQIPCGLSRHFLDFQTGMVPFTFPPAIDDWDQRMQNNVMQTGLPFLDQEEAASYFFEKLEEVELDLSELEENVIQEVSVVDEDDLIANAKRLARDALLCLQRHHVAVCWVSEIVNEIVELAAYEGRIKQEQEEISKRWDVQPAKKNRHAAKRERKKQDQQALPMEAKVQSEPPSATQRLRGILNDFTNKVFKYQHYRKAFHALQSTGLLAHIGSEMVHGSHHVLHGNGMNSVTMVRPHGSSSEHPRHQFKRSLMSIASAQAQASASCRLGE</sequence>
<keyword evidence="4" id="KW-1185">Reference proteome</keyword>
<comment type="caution">
    <text evidence="2">The sequence shown here is derived from an EMBL/GenBank/DDBJ whole genome shotgun (WGS) entry which is preliminary data.</text>
</comment>
<dbReference type="OrthoDB" id="10387541at2759"/>
<reference evidence="3" key="2">
    <citation type="submission" date="2024-04" db="EMBL/GenBank/DDBJ databases">
        <authorList>
            <person name="Chen Y."/>
            <person name="Shah S."/>
            <person name="Dougan E. K."/>
            <person name="Thang M."/>
            <person name="Chan C."/>
        </authorList>
    </citation>
    <scope>NUCLEOTIDE SEQUENCE [LARGE SCALE GENOMIC DNA]</scope>
</reference>
<feature type="compositionally biased region" description="Basic residues" evidence="1">
    <location>
        <begin position="455"/>
        <end position="465"/>
    </location>
</feature>